<organism evidence="2 3">
    <name type="scientific">Actinorhabdospora filicis</name>
    <dbReference type="NCBI Taxonomy" id="1785913"/>
    <lineage>
        <taxon>Bacteria</taxon>
        <taxon>Bacillati</taxon>
        <taxon>Actinomycetota</taxon>
        <taxon>Actinomycetes</taxon>
        <taxon>Micromonosporales</taxon>
        <taxon>Micromonosporaceae</taxon>
        <taxon>Actinorhabdospora</taxon>
    </lineage>
</organism>
<name>A0A9W6SRZ1_9ACTN</name>
<dbReference type="AlphaFoldDB" id="A0A9W6SRZ1"/>
<feature type="transmembrane region" description="Helical" evidence="1">
    <location>
        <begin position="216"/>
        <end position="245"/>
    </location>
</feature>
<dbReference type="EMBL" id="BSTX01000007">
    <property type="protein sequence ID" value="GLZ81809.1"/>
    <property type="molecule type" value="Genomic_DNA"/>
</dbReference>
<dbReference type="Proteomes" id="UP001165079">
    <property type="component" value="Unassembled WGS sequence"/>
</dbReference>
<evidence type="ECO:0000256" key="1">
    <source>
        <dbReference type="SAM" id="Phobius"/>
    </source>
</evidence>
<keyword evidence="1" id="KW-1133">Transmembrane helix</keyword>
<keyword evidence="1" id="KW-0812">Transmembrane</keyword>
<keyword evidence="3" id="KW-1185">Reference proteome</keyword>
<reference evidence="2" key="1">
    <citation type="submission" date="2023-03" db="EMBL/GenBank/DDBJ databases">
        <title>Actinorhabdospora filicis NBRC 111898.</title>
        <authorList>
            <person name="Ichikawa N."/>
            <person name="Sato H."/>
            <person name="Tonouchi N."/>
        </authorList>
    </citation>
    <scope>NUCLEOTIDE SEQUENCE</scope>
    <source>
        <strain evidence="2">NBRC 111898</strain>
    </source>
</reference>
<sequence>MGDESPDITKHKDYDKVNDDGSMLSGDWGSRNSYVESLDGLKDNIWAYAQIDKISENIGNLSEGKEIPGSLMEIGVQITDFAGNVGGMIADPIGWLAAAGLGVLIDFVQPLEDILGMATGNPERMEDEGKKWSAVIDSLEPLAKEVQEAASTDLSQWDGEAAAIAKRRLGQLSAAIVDVNQQINWVLGVMEAAKAVASILQDVIKTIIGGFIGERLIAWAVATSTAAVSFGASFAAFIANTLMAYSRAMVRIMSFANRGANIFAKILKLVVRLGEVLGKGGGAVFAIVKTLPGVVQKGINAAGSSDSTAVTDSMQ</sequence>
<dbReference type="RefSeq" id="WP_285667363.1">
    <property type="nucleotide sequence ID" value="NZ_BSTX01000007.1"/>
</dbReference>
<keyword evidence="1" id="KW-0472">Membrane</keyword>
<proteinExistence type="predicted"/>
<evidence type="ECO:0000313" key="3">
    <source>
        <dbReference type="Proteomes" id="UP001165079"/>
    </source>
</evidence>
<gene>
    <name evidence="2" type="ORF">Afil01_66160</name>
</gene>
<accession>A0A9W6SRZ1</accession>
<evidence type="ECO:0000313" key="2">
    <source>
        <dbReference type="EMBL" id="GLZ81809.1"/>
    </source>
</evidence>
<protein>
    <submittedName>
        <fullName evidence="2">Uncharacterized protein</fullName>
    </submittedName>
</protein>
<comment type="caution">
    <text evidence="2">The sequence shown here is derived from an EMBL/GenBank/DDBJ whole genome shotgun (WGS) entry which is preliminary data.</text>
</comment>